<feature type="compositionally biased region" description="Polar residues" evidence="1">
    <location>
        <begin position="366"/>
        <end position="382"/>
    </location>
</feature>
<evidence type="ECO:0000259" key="2">
    <source>
        <dbReference type="PROSITE" id="PS51925"/>
    </source>
</evidence>
<dbReference type="SMART" id="SM00151">
    <property type="entry name" value="SWIB"/>
    <property type="match status" value="1"/>
</dbReference>
<feature type="compositionally biased region" description="Low complexity" evidence="1">
    <location>
        <begin position="383"/>
        <end position="396"/>
    </location>
</feature>
<dbReference type="OrthoDB" id="10251073at2759"/>
<feature type="compositionally biased region" description="Low complexity" evidence="1">
    <location>
        <begin position="126"/>
        <end position="139"/>
    </location>
</feature>
<dbReference type="InterPro" id="IPR003121">
    <property type="entry name" value="SWIB_MDM2_domain"/>
</dbReference>
<dbReference type="Gene3D" id="1.10.10.60">
    <property type="entry name" value="Homeodomain-like"/>
    <property type="match status" value="1"/>
</dbReference>
<feature type="region of interest" description="Disordered" evidence="1">
    <location>
        <begin position="421"/>
        <end position="441"/>
    </location>
</feature>
<dbReference type="AlphaFoldDB" id="A0A4P9XSY5"/>
<dbReference type="Pfam" id="PF02201">
    <property type="entry name" value="SWIB"/>
    <property type="match status" value="1"/>
</dbReference>
<feature type="region of interest" description="Disordered" evidence="1">
    <location>
        <begin position="238"/>
        <end position="285"/>
    </location>
</feature>
<sequence>MASLSQQHLARQITEILATADLNTVTAKQVRRKLEYENGVDLNERKQEIDGLIMACLNNIHAVTGIGNLALPPHHQQMPPQHQQPHYLQPAQPQHLPPPSQPQPQHFMLPHQLPNLSQPGMHRMQPGKPQQPQQPQPQQHILPLPVTSHGLPPPGLPGVFPHTLHQPGFSAGAPHQHSAMAAALAQHSNMVLPPPVPPQYMLPPNVSTPMGVAVVGGSPTGTPAPMGAKDLKLSDAARRRNLSSQVVDEEKEKPKRVSKKAKSRKKPPQNLDPNRRKRATPLTKPMALSTELMAVVGAPEAGRTHVVSAIWEHIRKYNLQDPNDKRYFTTDDKLRAVFNGLERLNCFEMNKYLSAHMTKIEGPPSVMSNGASTDASTVSPSRSTGGSSDAASLLGSPVTSGQHLNHHVHHLSAVGQPNMAHVPHVHHHPLSPTTPGDPLATASSAVTDLHAVAAAAAAAAAGLPPTPIGDLKTE</sequence>
<dbReference type="CDD" id="cd10567">
    <property type="entry name" value="SWIB-MDM2_like"/>
    <property type="match status" value="1"/>
</dbReference>
<feature type="domain" description="DM2" evidence="2">
    <location>
        <begin position="281"/>
        <end position="359"/>
    </location>
</feature>
<dbReference type="InterPro" id="IPR019835">
    <property type="entry name" value="SWIB_domain"/>
</dbReference>
<reference evidence="5" key="1">
    <citation type="journal article" date="2018" name="Nat. Microbiol.">
        <title>Leveraging single-cell genomics to expand the fungal tree of life.</title>
        <authorList>
            <person name="Ahrendt S.R."/>
            <person name="Quandt C.A."/>
            <person name="Ciobanu D."/>
            <person name="Clum A."/>
            <person name="Salamov A."/>
            <person name="Andreopoulos B."/>
            <person name="Cheng J.F."/>
            <person name="Woyke T."/>
            <person name="Pelin A."/>
            <person name="Henrissat B."/>
            <person name="Reynolds N.K."/>
            <person name="Benny G.L."/>
            <person name="Smith M.E."/>
            <person name="James T.Y."/>
            <person name="Grigoriev I.V."/>
        </authorList>
    </citation>
    <scope>NUCLEOTIDE SEQUENCE [LARGE SCALE GENOMIC DNA]</scope>
    <source>
        <strain evidence="5">RSA 1356</strain>
    </source>
</reference>
<dbReference type="SUPFAM" id="SSF109715">
    <property type="entry name" value="DEK C-terminal domain"/>
    <property type="match status" value="1"/>
</dbReference>
<feature type="domain" description="DEK-C" evidence="3">
    <location>
        <begin position="3"/>
        <end position="58"/>
    </location>
</feature>
<dbReference type="InterPro" id="IPR014876">
    <property type="entry name" value="DEK_C"/>
</dbReference>
<feature type="compositionally biased region" description="Basic residues" evidence="1">
    <location>
        <begin position="256"/>
        <end position="267"/>
    </location>
</feature>
<dbReference type="EMBL" id="KZ992528">
    <property type="protein sequence ID" value="RKP09253.1"/>
    <property type="molecule type" value="Genomic_DNA"/>
</dbReference>
<organism evidence="4 5">
    <name type="scientific">Thamnocephalis sphaerospora</name>
    <dbReference type="NCBI Taxonomy" id="78915"/>
    <lineage>
        <taxon>Eukaryota</taxon>
        <taxon>Fungi</taxon>
        <taxon>Fungi incertae sedis</taxon>
        <taxon>Zoopagomycota</taxon>
        <taxon>Zoopagomycotina</taxon>
        <taxon>Zoopagomycetes</taxon>
        <taxon>Zoopagales</taxon>
        <taxon>Sigmoideomycetaceae</taxon>
        <taxon>Thamnocephalis</taxon>
    </lineage>
</organism>
<evidence type="ECO:0000313" key="5">
    <source>
        <dbReference type="Proteomes" id="UP000271241"/>
    </source>
</evidence>
<evidence type="ECO:0000259" key="3">
    <source>
        <dbReference type="PROSITE" id="PS51998"/>
    </source>
</evidence>
<name>A0A4P9XSY5_9FUNG</name>
<dbReference type="PANTHER" id="PTHR13844">
    <property type="entry name" value="SWI/SNF-RELATED MATRIX-ASSOCIATED ACTIN-DEPENDENT REGULATOR OF CHROMATIN SUBFAMILY D"/>
    <property type="match status" value="1"/>
</dbReference>
<accession>A0A4P9XSY5</accession>
<dbReference type="SUPFAM" id="SSF47592">
    <property type="entry name" value="SWIB/MDM2 domain"/>
    <property type="match status" value="1"/>
</dbReference>
<dbReference type="Proteomes" id="UP000271241">
    <property type="component" value="Unassembled WGS sequence"/>
</dbReference>
<dbReference type="InterPro" id="IPR036885">
    <property type="entry name" value="SWIB_MDM2_dom_sf"/>
</dbReference>
<feature type="compositionally biased region" description="Low complexity" evidence="1">
    <location>
        <begin position="71"/>
        <end position="94"/>
    </location>
</feature>
<dbReference type="STRING" id="78915.A0A4P9XSY5"/>
<evidence type="ECO:0000256" key="1">
    <source>
        <dbReference type="SAM" id="MobiDB-lite"/>
    </source>
</evidence>
<keyword evidence="5" id="KW-1185">Reference proteome</keyword>
<protein>
    <submittedName>
        <fullName evidence="4">Uncharacterized protein</fullName>
    </submittedName>
</protein>
<dbReference type="PROSITE" id="PS51998">
    <property type="entry name" value="DEK_C"/>
    <property type="match status" value="1"/>
</dbReference>
<dbReference type="Pfam" id="PF08766">
    <property type="entry name" value="DEK_C"/>
    <property type="match status" value="1"/>
</dbReference>
<feature type="region of interest" description="Disordered" evidence="1">
    <location>
        <begin position="364"/>
        <end position="402"/>
    </location>
</feature>
<gene>
    <name evidence="4" type="ORF">THASP1DRAFT_28959</name>
</gene>
<dbReference type="Gene3D" id="1.10.245.10">
    <property type="entry name" value="SWIB/MDM2 domain"/>
    <property type="match status" value="1"/>
</dbReference>
<feature type="region of interest" description="Disordered" evidence="1">
    <location>
        <begin position="71"/>
        <end position="154"/>
    </location>
</feature>
<dbReference type="PROSITE" id="PS51925">
    <property type="entry name" value="SWIB_MDM2"/>
    <property type="match status" value="1"/>
</dbReference>
<evidence type="ECO:0000313" key="4">
    <source>
        <dbReference type="EMBL" id="RKP09253.1"/>
    </source>
</evidence>
<proteinExistence type="predicted"/>